<evidence type="ECO:0000313" key="1">
    <source>
        <dbReference type="EMBL" id="MET4559339.1"/>
    </source>
</evidence>
<dbReference type="SUPFAM" id="SSF46689">
    <property type="entry name" value="Homeodomain-like"/>
    <property type="match status" value="1"/>
</dbReference>
<proteinExistence type="predicted"/>
<dbReference type="Proteomes" id="UP001549363">
    <property type="component" value="Unassembled WGS sequence"/>
</dbReference>
<name>A0ABV2PFB6_9BACI</name>
<dbReference type="EMBL" id="JBEPSB010000001">
    <property type="protein sequence ID" value="MET4559339.1"/>
    <property type="molecule type" value="Genomic_DNA"/>
</dbReference>
<protein>
    <submittedName>
        <fullName evidence="1">AcrR family transcriptional regulator</fullName>
    </submittedName>
</protein>
<evidence type="ECO:0000313" key="2">
    <source>
        <dbReference type="Proteomes" id="UP001549363"/>
    </source>
</evidence>
<organism evidence="1 2">
    <name type="scientific">Lysinibacillus parviboronicapiens</name>
    <dbReference type="NCBI Taxonomy" id="436516"/>
    <lineage>
        <taxon>Bacteria</taxon>
        <taxon>Bacillati</taxon>
        <taxon>Bacillota</taxon>
        <taxon>Bacilli</taxon>
        <taxon>Bacillales</taxon>
        <taxon>Bacillaceae</taxon>
        <taxon>Lysinibacillus</taxon>
    </lineage>
</organism>
<reference evidence="1 2" key="1">
    <citation type="submission" date="2024-06" db="EMBL/GenBank/DDBJ databases">
        <title>Sorghum-associated microbial communities from plants grown in Nebraska, USA.</title>
        <authorList>
            <person name="Schachtman D."/>
        </authorList>
    </citation>
    <scope>NUCLEOTIDE SEQUENCE [LARGE SCALE GENOMIC DNA]</scope>
    <source>
        <strain evidence="1 2">736</strain>
    </source>
</reference>
<comment type="caution">
    <text evidence="1">The sequence shown here is derived from an EMBL/GenBank/DDBJ whole genome shotgun (WGS) entry which is preliminary data.</text>
</comment>
<keyword evidence="2" id="KW-1185">Reference proteome</keyword>
<dbReference type="InterPro" id="IPR009057">
    <property type="entry name" value="Homeodomain-like_sf"/>
</dbReference>
<sequence length="52" mass="5854">MIREARKQQIIEATIVTFDDIGYVKSSLAQIAKQASISTTLVSDHFQTDRLD</sequence>
<accession>A0ABV2PFB6</accession>
<gene>
    <name evidence="1" type="ORF">ABIA69_000482</name>
</gene>
<dbReference type="RefSeq" id="WP_354470823.1">
    <property type="nucleotide sequence ID" value="NZ_JBEPSB010000001.1"/>
</dbReference>
<dbReference type="Gene3D" id="1.10.357.10">
    <property type="entry name" value="Tetracycline Repressor, domain 2"/>
    <property type="match status" value="1"/>
</dbReference>